<feature type="transmembrane region" description="Helical" evidence="9">
    <location>
        <begin position="128"/>
        <end position="149"/>
    </location>
</feature>
<feature type="domain" description="Tripartite ATP-independent periplasmic transporters DctQ component" evidence="10">
    <location>
        <begin position="23"/>
        <end position="153"/>
    </location>
</feature>
<dbReference type="GO" id="GO:0015740">
    <property type="term" value="P:C4-dicarboxylate transport"/>
    <property type="evidence" value="ECO:0007669"/>
    <property type="project" value="TreeGrafter"/>
</dbReference>
<dbReference type="Pfam" id="PF04290">
    <property type="entry name" value="DctQ"/>
    <property type="match status" value="1"/>
</dbReference>
<comment type="caution">
    <text evidence="11">The sequence shown here is derived from an EMBL/GenBank/DDBJ whole genome shotgun (WGS) entry which is preliminary data.</text>
</comment>
<protein>
    <recommendedName>
        <fullName evidence="9">TRAP transporter small permease protein</fullName>
    </recommendedName>
</protein>
<comment type="function">
    <text evidence="9">Part of the tripartite ATP-independent periplasmic (TRAP) transport system.</text>
</comment>
<name>W1N5T9_9GAMM</name>
<feature type="transmembrane region" description="Helical" evidence="9">
    <location>
        <begin position="12"/>
        <end position="32"/>
    </location>
</feature>
<dbReference type="PANTHER" id="PTHR35011">
    <property type="entry name" value="2,3-DIKETO-L-GULONATE TRAP TRANSPORTER SMALL PERMEASE PROTEIN YIAM"/>
    <property type="match status" value="1"/>
</dbReference>
<evidence type="ECO:0000256" key="1">
    <source>
        <dbReference type="ARBA" id="ARBA00004429"/>
    </source>
</evidence>
<keyword evidence="5 9" id="KW-0812">Transmembrane</keyword>
<dbReference type="eggNOG" id="COG3090">
    <property type="taxonomic scope" value="Bacteria"/>
</dbReference>
<sequence>MNMIRALLDRSLQVFCCILFVCMVGVASWQVITRYILNSPSTMSEALLRFLLIWLSMMAIAYVSGKRGHVSLTLLGDHLTGSIKKLLDISIEAIFIVFALSVFIYGGIQATANTMSQTYPMLQIPKAFIYVSLPVAGTIITIYCILNCISLYRNIAIKGVDEQ</sequence>
<dbReference type="GO" id="GO:0005886">
    <property type="term" value="C:plasma membrane"/>
    <property type="evidence" value="ECO:0007669"/>
    <property type="project" value="UniProtKB-SubCell"/>
</dbReference>
<accession>W1N5T9</accession>
<evidence type="ECO:0000256" key="2">
    <source>
        <dbReference type="ARBA" id="ARBA00022448"/>
    </source>
</evidence>
<feature type="transmembrane region" description="Helical" evidence="9">
    <location>
        <begin position="86"/>
        <end position="108"/>
    </location>
</feature>
<dbReference type="RefSeq" id="WP_021819383.1">
    <property type="nucleotide sequence ID" value="NZ_AVBC01000035.1"/>
</dbReference>
<evidence type="ECO:0000256" key="8">
    <source>
        <dbReference type="ARBA" id="ARBA00038436"/>
    </source>
</evidence>
<dbReference type="Proteomes" id="UP000019113">
    <property type="component" value="Unassembled WGS sequence"/>
</dbReference>
<dbReference type="PANTHER" id="PTHR35011:SF2">
    <property type="entry name" value="2,3-DIKETO-L-GULONATE TRAP TRANSPORTER SMALL PERMEASE PROTEIN YIAM"/>
    <property type="match status" value="1"/>
</dbReference>
<comment type="subcellular location">
    <subcellularLocation>
        <location evidence="1 9">Cell inner membrane</location>
        <topology evidence="1 9">Multi-pass membrane protein</topology>
    </subcellularLocation>
</comment>
<evidence type="ECO:0000256" key="9">
    <source>
        <dbReference type="RuleBase" id="RU369079"/>
    </source>
</evidence>
<evidence type="ECO:0000313" key="11">
    <source>
        <dbReference type="EMBL" id="ERL50859.1"/>
    </source>
</evidence>
<proteinExistence type="inferred from homology"/>
<dbReference type="EMBL" id="AVBC01000035">
    <property type="protein sequence ID" value="ERL50859.1"/>
    <property type="molecule type" value="Genomic_DNA"/>
</dbReference>
<dbReference type="GO" id="GO:0022857">
    <property type="term" value="F:transmembrane transporter activity"/>
    <property type="evidence" value="ECO:0007669"/>
    <property type="project" value="UniProtKB-UniRule"/>
</dbReference>
<evidence type="ECO:0000256" key="4">
    <source>
        <dbReference type="ARBA" id="ARBA00022519"/>
    </source>
</evidence>
<comment type="similarity">
    <text evidence="8 9">Belongs to the TRAP transporter small permease family.</text>
</comment>
<evidence type="ECO:0000256" key="6">
    <source>
        <dbReference type="ARBA" id="ARBA00022989"/>
    </source>
</evidence>
<dbReference type="InterPro" id="IPR055348">
    <property type="entry name" value="DctQ"/>
</dbReference>
<keyword evidence="3" id="KW-1003">Cell membrane</keyword>
<evidence type="ECO:0000259" key="10">
    <source>
        <dbReference type="Pfam" id="PF04290"/>
    </source>
</evidence>
<keyword evidence="2 9" id="KW-0813">Transport</keyword>
<evidence type="ECO:0000256" key="7">
    <source>
        <dbReference type="ARBA" id="ARBA00023136"/>
    </source>
</evidence>
<comment type="subunit">
    <text evidence="9">The complex comprises the extracytoplasmic solute receptor protein and the two transmembrane proteins.</text>
</comment>
<dbReference type="STRING" id="1178482.AR456_20040"/>
<dbReference type="KEGG" id="hhu:AR456_20040"/>
<evidence type="ECO:0000256" key="5">
    <source>
        <dbReference type="ARBA" id="ARBA00022692"/>
    </source>
</evidence>
<keyword evidence="4 9" id="KW-0997">Cell inner membrane</keyword>
<dbReference type="AlphaFoldDB" id="W1N5T9"/>
<keyword evidence="12" id="KW-1185">Reference proteome</keyword>
<evidence type="ECO:0000313" key="12">
    <source>
        <dbReference type="Proteomes" id="UP000019113"/>
    </source>
</evidence>
<keyword evidence="7 9" id="KW-0472">Membrane</keyword>
<gene>
    <name evidence="11" type="ORF">BJB45_19880</name>
</gene>
<keyword evidence="6 9" id="KW-1133">Transmembrane helix</keyword>
<dbReference type="InterPro" id="IPR007387">
    <property type="entry name" value="TRAP_DctQ"/>
</dbReference>
<evidence type="ECO:0000256" key="3">
    <source>
        <dbReference type="ARBA" id="ARBA00022475"/>
    </source>
</evidence>
<organism evidence="11 12">
    <name type="scientific">Halomonas huangheensis</name>
    <dbReference type="NCBI Taxonomy" id="1178482"/>
    <lineage>
        <taxon>Bacteria</taxon>
        <taxon>Pseudomonadati</taxon>
        <taxon>Pseudomonadota</taxon>
        <taxon>Gammaproteobacteria</taxon>
        <taxon>Oceanospirillales</taxon>
        <taxon>Halomonadaceae</taxon>
        <taxon>Halomonas</taxon>
    </lineage>
</organism>
<reference evidence="11 12" key="1">
    <citation type="submission" date="2013-08" db="EMBL/GenBank/DDBJ databases">
        <title>draft genome of Halomonas huanghegensis, strain BJGMM-B45T.</title>
        <authorList>
            <person name="Miao C."/>
            <person name="Wan Y."/>
            <person name="Jin W."/>
        </authorList>
    </citation>
    <scope>NUCLEOTIDE SEQUENCE [LARGE SCALE GENOMIC DNA]</scope>
    <source>
        <strain evidence="11 12">BJGMM-B45</strain>
    </source>
</reference>
<feature type="transmembrane region" description="Helical" evidence="9">
    <location>
        <begin position="47"/>
        <end position="65"/>
    </location>
</feature>